<dbReference type="Proteomes" id="UP001596015">
    <property type="component" value="Unassembled WGS sequence"/>
</dbReference>
<evidence type="ECO:0000313" key="3">
    <source>
        <dbReference type="Proteomes" id="UP001596015"/>
    </source>
</evidence>
<sequence>MTLSSGIDVLVHFARKLESYLEGIVFSAQHRLDTSVPESMNNRINVIKRMAYGYRDTAYSFLKIR</sequence>
<evidence type="ECO:0000313" key="2">
    <source>
        <dbReference type="EMBL" id="MFC4415200.1"/>
    </source>
</evidence>
<evidence type="ECO:0000259" key="1">
    <source>
        <dbReference type="Pfam" id="PF01610"/>
    </source>
</evidence>
<dbReference type="InterPro" id="IPR002560">
    <property type="entry name" value="Transposase_DDE"/>
</dbReference>
<organism evidence="2 3">
    <name type="scientific">Chromohalobacter beijerinckii</name>
    <dbReference type="NCBI Taxonomy" id="86179"/>
    <lineage>
        <taxon>Bacteria</taxon>
        <taxon>Pseudomonadati</taxon>
        <taxon>Pseudomonadota</taxon>
        <taxon>Gammaproteobacteria</taxon>
        <taxon>Oceanospirillales</taxon>
        <taxon>Halomonadaceae</taxon>
        <taxon>Chromohalobacter</taxon>
    </lineage>
</organism>
<gene>
    <name evidence="2" type="ORF">ACFO0E_02060</name>
</gene>
<comment type="caution">
    <text evidence="2">The sequence shown here is derived from an EMBL/GenBank/DDBJ whole genome shotgun (WGS) entry which is preliminary data.</text>
</comment>
<dbReference type="EMBL" id="JBHSEO010000009">
    <property type="protein sequence ID" value="MFC4415200.1"/>
    <property type="molecule type" value="Genomic_DNA"/>
</dbReference>
<dbReference type="RefSeq" id="WP_281504219.1">
    <property type="nucleotide sequence ID" value="NZ_JAKGAK010000022.1"/>
</dbReference>
<keyword evidence="3" id="KW-1185">Reference proteome</keyword>
<proteinExistence type="predicted"/>
<protein>
    <submittedName>
        <fullName evidence="2">Transposase</fullName>
    </submittedName>
</protein>
<dbReference type="Pfam" id="PF01610">
    <property type="entry name" value="DDE_Tnp_ISL3"/>
    <property type="match status" value="1"/>
</dbReference>
<accession>A0ABV8XAQ6</accession>
<reference evidence="3" key="1">
    <citation type="journal article" date="2019" name="Int. J. Syst. Evol. Microbiol.">
        <title>The Global Catalogue of Microorganisms (GCM) 10K type strain sequencing project: providing services to taxonomists for standard genome sequencing and annotation.</title>
        <authorList>
            <consortium name="The Broad Institute Genomics Platform"/>
            <consortium name="The Broad Institute Genome Sequencing Center for Infectious Disease"/>
            <person name="Wu L."/>
            <person name="Ma J."/>
        </authorList>
    </citation>
    <scope>NUCLEOTIDE SEQUENCE [LARGE SCALE GENOMIC DNA]</scope>
    <source>
        <strain evidence="3">CCUG 49679</strain>
    </source>
</reference>
<name>A0ABV8XAQ6_9GAMM</name>
<feature type="domain" description="Transposase IS204/IS1001/IS1096/IS1165 DDE" evidence="1">
    <location>
        <begin position="4"/>
        <end position="62"/>
    </location>
</feature>